<evidence type="ECO:0000313" key="13">
    <source>
        <dbReference type="Proteomes" id="UP000510821"/>
    </source>
</evidence>
<dbReference type="NCBIfam" id="NF002447">
    <property type="entry name" value="PRK01611.3-4"/>
    <property type="match status" value="1"/>
</dbReference>
<dbReference type="InterPro" id="IPR035684">
    <property type="entry name" value="ArgRS_core"/>
</dbReference>
<dbReference type="Pfam" id="PF03485">
    <property type="entry name" value="Arg_tRNA_synt_N"/>
    <property type="match status" value="1"/>
</dbReference>
<dbReference type="InterPro" id="IPR005148">
    <property type="entry name" value="Arg-tRNA-synth_N"/>
</dbReference>
<dbReference type="Gene3D" id="3.30.1360.70">
    <property type="entry name" value="Arginyl tRNA synthetase N-terminal domain"/>
    <property type="match status" value="1"/>
</dbReference>
<keyword evidence="2 8" id="KW-0436">Ligase</keyword>
<gene>
    <name evidence="8" type="primary">argS</name>
    <name evidence="12" type="ORF">Sv326_0697</name>
</gene>
<evidence type="ECO:0000259" key="11">
    <source>
        <dbReference type="SMART" id="SM01016"/>
    </source>
</evidence>
<dbReference type="PANTHER" id="PTHR11956:SF5">
    <property type="entry name" value="ARGININE--TRNA LIGASE, CYTOPLASMIC"/>
    <property type="match status" value="1"/>
</dbReference>
<dbReference type="GO" id="GO:0005524">
    <property type="term" value="F:ATP binding"/>
    <property type="evidence" value="ECO:0007669"/>
    <property type="project" value="UniProtKB-UniRule"/>
</dbReference>
<dbReference type="FunFam" id="1.10.730.10:FF:000006">
    <property type="entry name" value="Arginyl-tRNA synthetase 2, mitochondrial"/>
    <property type="match status" value="1"/>
</dbReference>
<evidence type="ECO:0000256" key="7">
    <source>
        <dbReference type="ARBA" id="ARBA00049339"/>
    </source>
</evidence>
<dbReference type="HAMAP" id="MF_00123">
    <property type="entry name" value="Arg_tRNA_synth"/>
    <property type="match status" value="1"/>
</dbReference>
<reference evidence="13" key="1">
    <citation type="submission" date="2020-07" db="EMBL/GenBank/DDBJ databases">
        <title>Metabolic diversity and evolutionary history of the archaeal phylum ###Micrarchaeota### uncovered from a freshwater lake metagenome.</title>
        <authorList>
            <person name="Kadnikov V.V."/>
            <person name="Savvichev A.S."/>
            <person name="Mardanov A.V."/>
            <person name="Beletsky A.V."/>
            <person name="Chupakov A.V."/>
            <person name="Kokryatskaya N.M."/>
            <person name="Pimenov N.V."/>
            <person name="Ravin N.V."/>
        </authorList>
    </citation>
    <scope>NUCLEOTIDE SEQUENCE [LARGE SCALE GENOMIC DNA]</scope>
</reference>
<sequence>MKDPFLHARENVVKLIQESCRKLKLSVTEEEIEKSLEYPKEQFGDLASAICFELAKREKKAPRSIAEGIKGSTKPSGMVEKVEVAGAGYLNFYFNFGKFAELTVEAVEKNKNYGEVDLGKGKRALVEFPSVNPNKPWHIGHLRNALLGDSVSRILEFAGYKVERENYIDDLGLQVAQSIWGYMKLSSRIDGKVDHWLGKKYVEVARRTSEKAVEDEVRGIMKKLEEGGNETAKLGRELAEKCVKAQYETAFKLNIFQDVLIWEDNIVQTKMLEGAIEMLLKKGAAVKESKGQNSGCIVAKLEGMKEFADMESPDKILVRSDGTATYTGKDIAFQLWKFGILPNKFTFSVFMKQPNGKQLYTTSSRGKKMPFGKADLVVNVIGMEQKYPQKVLASLLKSMGYEKEAGNSIHLSYEHAWLPDEKFSGREGTWIGYTADELIEKAVDYAKGEIKNRFREMNEKEKEGIARAVGVGGIRFDFLKTSPEKKIVFRWEDALNFEGDSAPYIQYSHARAARIIEKSPGKCKGVDCSILNSPDERRLVRLIAKFPSVVRNAAKDCRPHYIADYLIELSTAFSKFYTTSPVLTAPEKERKARLALVGCTKRVLKNGLELLGIDAPERM</sequence>
<dbReference type="PANTHER" id="PTHR11956">
    <property type="entry name" value="ARGINYL-TRNA SYNTHETASE"/>
    <property type="match status" value="1"/>
</dbReference>
<feature type="domain" description="DALR anticodon binding" evidence="10">
    <location>
        <begin position="505"/>
        <end position="619"/>
    </location>
</feature>
<comment type="similarity">
    <text evidence="1 8 9">Belongs to the class-I aminoacyl-tRNA synthetase family.</text>
</comment>
<evidence type="ECO:0000256" key="2">
    <source>
        <dbReference type="ARBA" id="ARBA00022598"/>
    </source>
</evidence>
<dbReference type="SUPFAM" id="SSF47323">
    <property type="entry name" value="Anticodon-binding domain of a subclass of class I aminoacyl-tRNA synthetases"/>
    <property type="match status" value="1"/>
</dbReference>
<evidence type="ECO:0000313" key="12">
    <source>
        <dbReference type="EMBL" id="QLJ52872.1"/>
    </source>
</evidence>
<keyword evidence="4 8" id="KW-0067">ATP-binding</keyword>
<comment type="catalytic activity">
    <reaction evidence="7 8">
        <text>tRNA(Arg) + L-arginine + ATP = L-arginyl-tRNA(Arg) + AMP + diphosphate</text>
        <dbReference type="Rhea" id="RHEA:20301"/>
        <dbReference type="Rhea" id="RHEA-COMP:9658"/>
        <dbReference type="Rhea" id="RHEA-COMP:9673"/>
        <dbReference type="ChEBI" id="CHEBI:30616"/>
        <dbReference type="ChEBI" id="CHEBI:32682"/>
        <dbReference type="ChEBI" id="CHEBI:33019"/>
        <dbReference type="ChEBI" id="CHEBI:78442"/>
        <dbReference type="ChEBI" id="CHEBI:78513"/>
        <dbReference type="ChEBI" id="CHEBI:456215"/>
        <dbReference type="EC" id="6.1.1.19"/>
    </reaction>
</comment>
<proteinExistence type="inferred from homology"/>
<dbReference type="InterPro" id="IPR036695">
    <property type="entry name" value="Arg-tRNA-synth_N_sf"/>
</dbReference>
<dbReference type="InterPro" id="IPR009080">
    <property type="entry name" value="tRNAsynth_Ia_anticodon-bd"/>
</dbReference>
<dbReference type="EMBL" id="CP058998">
    <property type="protein sequence ID" value="QLJ52872.1"/>
    <property type="molecule type" value="Genomic_DNA"/>
</dbReference>
<dbReference type="GO" id="GO:0006420">
    <property type="term" value="P:arginyl-tRNA aminoacylation"/>
    <property type="evidence" value="ECO:0007669"/>
    <property type="project" value="UniProtKB-UniRule"/>
</dbReference>
<dbReference type="PRINTS" id="PR01038">
    <property type="entry name" value="TRNASYNTHARG"/>
</dbReference>
<dbReference type="InterPro" id="IPR008909">
    <property type="entry name" value="DALR_anticod-bd"/>
</dbReference>
<dbReference type="GO" id="GO:0005737">
    <property type="term" value="C:cytoplasm"/>
    <property type="evidence" value="ECO:0007669"/>
    <property type="project" value="UniProtKB-SubCell"/>
</dbReference>
<keyword evidence="8" id="KW-0963">Cytoplasm</keyword>
<dbReference type="SUPFAM" id="SSF55190">
    <property type="entry name" value="Arginyl-tRNA synthetase (ArgRS), N-terminal 'additional' domain"/>
    <property type="match status" value="1"/>
</dbReference>
<protein>
    <recommendedName>
        <fullName evidence="8">Arginine--tRNA ligase</fullName>
        <ecNumber evidence="8">6.1.1.19</ecNumber>
    </recommendedName>
    <alternativeName>
        <fullName evidence="8">Arginyl-tRNA synthetase</fullName>
        <shortName evidence="8">ArgRS</shortName>
    </alternativeName>
</protein>
<evidence type="ECO:0000256" key="4">
    <source>
        <dbReference type="ARBA" id="ARBA00022840"/>
    </source>
</evidence>
<evidence type="ECO:0000256" key="8">
    <source>
        <dbReference type="HAMAP-Rule" id="MF_00123"/>
    </source>
</evidence>
<evidence type="ECO:0000256" key="6">
    <source>
        <dbReference type="ARBA" id="ARBA00023146"/>
    </source>
</evidence>
<evidence type="ECO:0000256" key="9">
    <source>
        <dbReference type="RuleBase" id="RU363038"/>
    </source>
</evidence>
<dbReference type="SUPFAM" id="SSF52374">
    <property type="entry name" value="Nucleotidylyl transferase"/>
    <property type="match status" value="1"/>
</dbReference>
<dbReference type="CDD" id="cd07956">
    <property type="entry name" value="Anticodon_Ia_Arg"/>
    <property type="match status" value="1"/>
</dbReference>
<keyword evidence="5 8" id="KW-0648">Protein biosynthesis</keyword>
<dbReference type="Gene3D" id="1.10.730.10">
    <property type="entry name" value="Isoleucyl-tRNA Synthetase, Domain 1"/>
    <property type="match status" value="1"/>
</dbReference>
<dbReference type="EC" id="6.1.1.19" evidence="8"/>
<dbReference type="Gene3D" id="3.40.50.620">
    <property type="entry name" value="HUPs"/>
    <property type="match status" value="1"/>
</dbReference>
<comment type="caution">
    <text evidence="8">Lacks conserved residue(s) required for the propagation of feature annotation.</text>
</comment>
<dbReference type="InterPro" id="IPR001278">
    <property type="entry name" value="Arg-tRNA-ligase"/>
</dbReference>
<name>A0A7D5XHL1_FERL1</name>
<evidence type="ECO:0000256" key="3">
    <source>
        <dbReference type="ARBA" id="ARBA00022741"/>
    </source>
</evidence>
<dbReference type="SMART" id="SM01016">
    <property type="entry name" value="Arg_tRNA_synt_N"/>
    <property type="match status" value="1"/>
</dbReference>
<comment type="subcellular location">
    <subcellularLocation>
        <location evidence="8">Cytoplasm</location>
    </subcellularLocation>
</comment>
<dbReference type="KEGG" id="flt:Sv326_0697"/>
<dbReference type="AlphaFoldDB" id="A0A7D5XHL1"/>
<evidence type="ECO:0000256" key="1">
    <source>
        <dbReference type="ARBA" id="ARBA00005594"/>
    </source>
</evidence>
<keyword evidence="3 8" id="KW-0547">Nucleotide-binding</keyword>
<accession>A0A7D5XHL1</accession>
<evidence type="ECO:0000259" key="10">
    <source>
        <dbReference type="SMART" id="SM00836"/>
    </source>
</evidence>
<dbReference type="InterPro" id="IPR014729">
    <property type="entry name" value="Rossmann-like_a/b/a_fold"/>
</dbReference>
<organism evidence="12 13">
    <name type="scientific">Fermentimicrarchaeum limneticum</name>
    <dbReference type="NCBI Taxonomy" id="2795018"/>
    <lineage>
        <taxon>Archaea</taxon>
        <taxon>Candidatus Micrarchaeota</taxon>
        <taxon>Candidatus Fermentimicrarchaeales</taxon>
        <taxon>Candidatus Fermentimicrarchaeaceae</taxon>
        <taxon>Candidatus Fermentimicrarchaeum</taxon>
    </lineage>
</organism>
<keyword evidence="6 8" id="KW-0030">Aminoacyl-tRNA synthetase</keyword>
<dbReference type="GO" id="GO:0004814">
    <property type="term" value="F:arginine-tRNA ligase activity"/>
    <property type="evidence" value="ECO:0007669"/>
    <property type="project" value="UniProtKB-UniRule"/>
</dbReference>
<dbReference type="SMART" id="SM00836">
    <property type="entry name" value="DALR_1"/>
    <property type="match status" value="1"/>
</dbReference>
<dbReference type="Pfam" id="PF05746">
    <property type="entry name" value="DALR_1"/>
    <property type="match status" value="1"/>
</dbReference>
<feature type="domain" description="Arginyl tRNA synthetase N-terminal" evidence="11">
    <location>
        <begin position="10"/>
        <end position="94"/>
    </location>
</feature>
<dbReference type="Pfam" id="PF00750">
    <property type="entry name" value="tRNA-synt_1d"/>
    <property type="match status" value="1"/>
</dbReference>
<evidence type="ECO:0000256" key="5">
    <source>
        <dbReference type="ARBA" id="ARBA00022917"/>
    </source>
</evidence>
<dbReference type="Proteomes" id="UP000510821">
    <property type="component" value="Chromosome"/>
</dbReference>